<dbReference type="Gene3D" id="1.25.40.280">
    <property type="entry name" value="alix/aip1 like domains"/>
    <property type="match status" value="1"/>
</dbReference>
<dbReference type="AlphaFoldDB" id="R7S4L8"/>
<name>R7S4L8_PUNST</name>
<dbReference type="InterPro" id="IPR038499">
    <property type="entry name" value="BRO1_sf"/>
</dbReference>
<gene>
    <name evidence="4" type="ORF">PUNSTDRAFT_107617</name>
</gene>
<evidence type="ECO:0000313" key="4">
    <source>
        <dbReference type="EMBL" id="EIN04799.1"/>
    </source>
</evidence>
<dbReference type="InterPro" id="IPR004328">
    <property type="entry name" value="BRO1_dom"/>
</dbReference>
<evidence type="ECO:0000259" key="3">
    <source>
        <dbReference type="PROSITE" id="PS51180"/>
    </source>
</evidence>
<dbReference type="Proteomes" id="UP000054196">
    <property type="component" value="Unassembled WGS sequence"/>
</dbReference>
<accession>R7S4L8</accession>
<proteinExistence type="inferred from homology"/>
<organism evidence="4 5">
    <name type="scientific">Punctularia strigosozonata (strain HHB-11173)</name>
    <name type="common">White-rot fungus</name>
    <dbReference type="NCBI Taxonomy" id="741275"/>
    <lineage>
        <taxon>Eukaryota</taxon>
        <taxon>Fungi</taxon>
        <taxon>Dikarya</taxon>
        <taxon>Basidiomycota</taxon>
        <taxon>Agaricomycotina</taxon>
        <taxon>Agaricomycetes</taxon>
        <taxon>Corticiales</taxon>
        <taxon>Punctulariaceae</taxon>
        <taxon>Punctularia</taxon>
    </lineage>
</organism>
<evidence type="ECO:0000313" key="5">
    <source>
        <dbReference type="Proteomes" id="UP000054196"/>
    </source>
</evidence>
<evidence type="ECO:0000256" key="2">
    <source>
        <dbReference type="SAM" id="MobiDB-lite"/>
    </source>
</evidence>
<dbReference type="Gene3D" id="1.20.140.50">
    <property type="entry name" value="alix/aip1 like domains"/>
    <property type="match status" value="1"/>
</dbReference>
<dbReference type="EMBL" id="JH687552">
    <property type="protein sequence ID" value="EIN04799.1"/>
    <property type="molecule type" value="Genomic_DNA"/>
</dbReference>
<dbReference type="InterPro" id="IPR025304">
    <property type="entry name" value="ALIX_V_dom"/>
</dbReference>
<feature type="compositionally biased region" description="Low complexity" evidence="2">
    <location>
        <begin position="757"/>
        <end position="767"/>
    </location>
</feature>
<dbReference type="Pfam" id="PF03097">
    <property type="entry name" value="BRO1"/>
    <property type="match status" value="1"/>
</dbReference>
<dbReference type="RefSeq" id="XP_007387722.1">
    <property type="nucleotide sequence ID" value="XM_007387660.1"/>
</dbReference>
<sequence length="826" mass="92215">MSNQLAIPFKKTWPLELRAAVRAYIAANHPETHPDAFQWDVERWETLRAQAMPGTVHIDKVDPYIQYHAQLVFILTKLPPAIGLEVHYASAFAKPDMVPLALNNLLLERAAVVFNLAALYSQLATREDRTSGDGIRRASALYQNAAGTLEYLANAALPKLQESFVPGEDQPIDLANASVESMRWLMLAQAQECSWQRATTDSNYKDALIARLAMAVSSFYGSAASALRNASFEVQSAFPSNWLAYLDAKRAHFEAAAQYRKGQDDANRSRFGEQVARLRFAKATAQAAYDTARRGGVASAVFNDAKSLLDKLTKELPLAERDNDYIYHNDVPDMSALPAPAPASIVQPIVPPLLQDPKKAVGEGRVVLGELLAWGAKEALNIYQHRRDDWVEEEVLQKAEELDRVADSTLLALNLPATLDALDRPVGLPPSLLAQVDEVRQDDGPARVEAMIVDVRRLARQNEKILDEAMEVLDQEAEDDEEARKDYAGEPPWPTSYEANAPLVGKEARYRAVLVKAADSDAEVRRKWEEWEDAVRRLTWDDAELEAYVPSSTGAAVGDGRGTRAAAREVRVLLESLDDLRRDRAAIVRRTKVAVEMDDIRPRILRAAANIERWAEVRPAMFEDVLEEEMRKFERFAEDLTGQAREQGEMLEVLKRKNEVFLLSRVDDPSVKERERGLQSLGLAYHKYKEIMRNLEEGLKFYNDLGGLLSKFRESCGEFARERRANIEHLPHSMQSMSLRDGSASSARAKGGMKELPAAANATASSPPRLPDVPAATPQRSKGETLNLALPPPNSDDWETSDSWKPRAPNQPKQEKEKMSRKAMPA</sequence>
<keyword evidence="5" id="KW-1185">Reference proteome</keyword>
<dbReference type="PANTHER" id="PTHR23030:SF39">
    <property type="entry name" value="PROGRAMMED CELL DEATH 6-INTERACTING PROTEIN"/>
    <property type="match status" value="1"/>
</dbReference>
<evidence type="ECO:0000256" key="1">
    <source>
        <dbReference type="ARBA" id="ARBA00038154"/>
    </source>
</evidence>
<protein>
    <submittedName>
        <fullName evidence="4">BRO1-domain-containing protein</fullName>
    </submittedName>
</protein>
<dbReference type="SMART" id="SM01041">
    <property type="entry name" value="BRO1"/>
    <property type="match status" value="1"/>
</dbReference>
<feature type="region of interest" description="Disordered" evidence="2">
    <location>
        <begin position="476"/>
        <end position="499"/>
    </location>
</feature>
<feature type="domain" description="BRO1" evidence="3">
    <location>
        <begin position="3"/>
        <end position="412"/>
    </location>
</feature>
<dbReference type="GeneID" id="18876106"/>
<dbReference type="Gene3D" id="1.20.120.560">
    <property type="entry name" value="alix/aip1 in complex with the ypdl late domain"/>
    <property type="match status" value="1"/>
</dbReference>
<dbReference type="GO" id="GO:0005768">
    <property type="term" value="C:endosome"/>
    <property type="evidence" value="ECO:0007669"/>
    <property type="project" value="TreeGrafter"/>
</dbReference>
<reference evidence="5" key="1">
    <citation type="journal article" date="2012" name="Science">
        <title>The Paleozoic origin of enzymatic lignin decomposition reconstructed from 31 fungal genomes.</title>
        <authorList>
            <person name="Floudas D."/>
            <person name="Binder M."/>
            <person name="Riley R."/>
            <person name="Barry K."/>
            <person name="Blanchette R.A."/>
            <person name="Henrissat B."/>
            <person name="Martinez A.T."/>
            <person name="Otillar R."/>
            <person name="Spatafora J.W."/>
            <person name="Yadav J.S."/>
            <person name="Aerts A."/>
            <person name="Benoit I."/>
            <person name="Boyd A."/>
            <person name="Carlson A."/>
            <person name="Copeland A."/>
            <person name="Coutinho P.M."/>
            <person name="de Vries R.P."/>
            <person name="Ferreira P."/>
            <person name="Findley K."/>
            <person name="Foster B."/>
            <person name="Gaskell J."/>
            <person name="Glotzer D."/>
            <person name="Gorecki P."/>
            <person name="Heitman J."/>
            <person name="Hesse C."/>
            <person name="Hori C."/>
            <person name="Igarashi K."/>
            <person name="Jurgens J.A."/>
            <person name="Kallen N."/>
            <person name="Kersten P."/>
            <person name="Kohler A."/>
            <person name="Kuees U."/>
            <person name="Kumar T.K.A."/>
            <person name="Kuo A."/>
            <person name="LaButti K."/>
            <person name="Larrondo L.F."/>
            <person name="Lindquist E."/>
            <person name="Ling A."/>
            <person name="Lombard V."/>
            <person name="Lucas S."/>
            <person name="Lundell T."/>
            <person name="Martin R."/>
            <person name="McLaughlin D.J."/>
            <person name="Morgenstern I."/>
            <person name="Morin E."/>
            <person name="Murat C."/>
            <person name="Nagy L.G."/>
            <person name="Nolan M."/>
            <person name="Ohm R.A."/>
            <person name="Patyshakuliyeva A."/>
            <person name="Rokas A."/>
            <person name="Ruiz-Duenas F.J."/>
            <person name="Sabat G."/>
            <person name="Salamov A."/>
            <person name="Samejima M."/>
            <person name="Schmutz J."/>
            <person name="Slot J.C."/>
            <person name="St John F."/>
            <person name="Stenlid J."/>
            <person name="Sun H."/>
            <person name="Sun S."/>
            <person name="Syed K."/>
            <person name="Tsang A."/>
            <person name="Wiebenga A."/>
            <person name="Young D."/>
            <person name="Pisabarro A."/>
            <person name="Eastwood D.C."/>
            <person name="Martin F."/>
            <person name="Cullen D."/>
            <person name="Grigoriev I.V."/>
            <person name="Hibbett D.S."/>
        </authorList>
    </citation>
    <scope>NUCLEOTIDE SEQUENCE [LARGE SCALE GENOMIC DNA]</scope>
    <source>
        <strain evidence="5">HHB-11173 SS5</strain>
    </source>
</reference>
<dbReference type="PANTHER" id="PTHR23030">
    <property type="entry name" value="PCD6 INTERACTING PROTEIN-RELATED"/>
    <property type="match status" value="1"/>
</dbReference>
<dbReference type="OMA" id="VSHAEEM"/>
<comment type="similarity">
    <text evidence="1">Belongs to the palA/RIM20 family.</text>
</comment>
<feature type="compositionally biased region" description="Polar residues" evidence="2">
    <location>
        <begin position="733"/>
        <end position="746"/>
    </location>
</feature>
<dbReference type="HOGENOM" id="CLU_007181_2_1_1"/>
<dbReference type="PROSITE" id="PS51180">
    <property type="entry name" value="BRO1"/>
    <property type="match status" value="1"/>
</dbReference>
<dbReference type="KEGG" id="psq:PUNSTDRAFT_107617"/>
<dbReference type="eggNOG" id="KOG2220">
    <property type="taxonomic scope" value="Eukaryota"/>
</dbReference>
<dbReference type="OrthoDB" id="64867at2759"/>
<dbReference type="Pfam" id="PF13949">
    <property type="entry name" value="ALIX_LYPXL_bnd"/>
    <property type="match status" value="1"/>
</dbReference>
<feature type="region of interest" description="Disordered" evidence="2">
    <location>
        <begin position="727"/>
        <end position="826"/>
    </location>
</feature>